<comment type="caution">
    <text evidence="1">The sequence shown here is derived from an EMBL/GenBank/DDBJ whole genome shotgun (WGS) entry which is preliminary data.</text>
</comment>
<organism evidence="1 2">
    <name type="scientific">Sphingomonas gei</name>
    <dbReference type="NCBI Taxonomy" id="1395960"/>
    <lineage>
        <taxon>Bacteria</taxon>
        <taxon>Pseudomonadati</taxon>
        <taxon>Pseudomonadota</taxon>
        <taxon>Alphaproteobacteria</taxon>
        <taxon>Sphingomonadales</taxon>
        <taxon>Sphingomonadaceae</taxon>
        <taxon>Sphingomonas</taxon>
    </lineage>
</organism>
<name>A0A4S1XHK2_9SPHN</name>
<gene>
    <name evidence="1" type="ORF">E5A73_03305</name>
</gene>
<sequence length="525" mass="55441">MLALLLAGAAYAQPESDPTSYVRARAADAAGAAQLASAGYAEALAAAPGDEVIALRAYRQALAVGDYALASRAGAALVKAGMAPPDTAVLAFAIALKNRDPAGAGYAADLLAKGPFDFLAPALRAWLAFDRGQDAVALLDAAPGDALARRYTSRHRILLLIAARRTNEAMAALAASLATRDSDDVRIDAALLLGRTGARDQAKRLLAGNRPEFTRLQKQFGKHGKPDAAFGAARMFLDLAVEIAGEEMQPLSVALTRAALLLDPRDDRARLFLAEALSQGGSHDLALGVLAEVRRDSPFARGAAAGRVAALRRAGRLPEALMLAETLASDAGATGADSETWGDMLVDQGRFDLAASAYAAAIARPGGETNWMLHYLEGRALDRAGRWSEALPALQRAVVLGPEQALALKYLGYAQVARGEDLAGAQALLERARALKPDDAEIADSLAWAWFQRGEVTKALPLLEEAVKGDPSATRANEHLGDAYWRLGRHYEARYAWRAATLAAENDATPRLEAKLAHGLKPQAN</sequence>
<dbReference type="Pfam" id="PF13432">
    <property type="entry name" value="TPR_16"/>
    <property type="match status" value="3"/>
</dbReference>
<dbReference type="SUPFAM" id="SSF48452">
    <property type="entry name" value="TPR-like"/>
    <property type="match status" value="2"/>
</dbReference>
<dbReference type="AlphaFoldDB" id="A0A4S1XHK2"/>
<dbReference type="OrthoDB" id="9766710at2"/>
<dbReference type="InterPro" id="IPR019734">
    <property type="entry name" value="TPR_rpt"/>
</dbReference>
<dbReference type="RefSeq" id="WP_135962338.1">
    <property type="nucleotide sequence ID" value="NZ_SRXT01000001.1"/>
</dbReference>
<keyword evidence="2" id="KW-1185">Reference proteome</keyword>
<accession>A0A4S1XHK2</accession>
<evidence type="ECO:0000313" key="2">
    <source>
        <dbReference type="Proteomes" id="UP000306147"/>
    </source>
</evidence>
<dbReference type="Gene3D" id="1.25.40.10">
    <property type="entry name" value="Tetratricopeptide repeat domain"/>
    <property type="match status" value="1"/>
</dbReference>
<evidence type="ECO:0000313" key="1">
    <source>
        <dbReference type="EMBL" id="TGX56139.1"/>
    </source>
</evidence>
<reference evidence="1 2" key="1">
    <citation type="submission" date="2019-04" db="EMBL/GenBank/DDBJ databases">
        <title>Sphingomonas psychrotolerans sp. nov., isolated from soil in the Tianshan Mountains, Xinjiang, China.</title>
        <authorList>
            <person name="Luo Y."/>
            <person name="Sheng H."/>
        </authorList>
    </citation>
    <scope>NUCLEOTIDE SEQUENCE [LARGE SCALE GENOMIC DNA]</scope>
    <source>
        <strain evidence="1 2">ZFGT-11</strain>
    </source>
</reference>
<dbReference type="InterPro" id="IPR011990">
    <property type="entry name" value="TPR-like_helical_dom_sf"/>
</dbReference>
<dbReference type="Proteomes" id="UP000306147">
    <property type="component" value="Unassembled WGS sequence"/>
</dbReference>
<proteinExistence type="predicted"/>
<dbReference type="EMBL" id="SRXT01000001">
    <property type="protein sequence ID" value="TGX56139.1"/>
    <property type="molecule type" value="Genomic_DNA"/>
</dbReference>
<protein>
    <submittedName>
        <fullName evidence="1">Tetratricopeptide repeat protein</fullName>
    </submittedName>
</protein>
<dbReference type="SMART" id="SM00028">
    <property type="entry name" value="TPR"/>
    <property type="match status" value="4"/>
</dbReference>